<feature type="coiled-coil region" evidence="1">
    <location>
        <begin position="145"/>
        <end position="236"/>
    </location>
</feature>
<keyword evidence="3" id="KW-1185">Reference proteome</keyword>
<evidence type="ECO:0000256" key="1">
    <source>
        <dbReference type="SAM" id="Coils"/>
    </source>
</evidence>
<evidence type="ECO:0008006" key="4">
    <source>
        <dbReference type="Google" id="ProtNLM"/>
    </source>
</evidence>
<evidence type="ECO:0000313" key="2">
    <source>
        <dbReference type="EMBL" id="CAG2063957.1"/>
    </source>
</evidence>
<accession>A0ABN7PES7</accession>
<dbReference type="Proteomes" id="UP001153148">
    <property type="component" value="Unassembled WGS sequence"/>
</dbReference>
<dbReference type="Gene3D" id="1.20.5.4090">
    <property type="match status" value="1"/>
</dbReference>
<name>A0ABN7PES7_TIMPD</name>
<protein>
    <recommendedName>
        <fullName evidence="4">Thyroid receptor interacting protein 11</fullName>
    </recommendedName>
</protein>
<evidence type="ECO:0000313" key="3">
    <source>
        <dbReference type="Proteomes" id="UP001153148"/>
    </source>
</evidence>
<feature type="non-terminal residue" evidence="2">
    <location>
        <position position="255"/>
    </location>
</feature>
<proteinExistence type="predicted"/>
<reference evidence="2" key="1">
    <citation type="submission" date="2021-03" db="EMBL/GenBank/DDBJ databases">
        <authorList>
            <person name="Tran Van P."/>
        </authorList>
    </citation>
    <scope>NUCLEOTIDE SEQUENCE</scope>
</reference>
<dbReference type="EMBL" id="CAJPIN010030348">
    <property type="protein sequence ID" value="CAG2063957.1"/>
    <property type="molecule type" value="Genomic_DNA"/>
</dbReference>
<sequence length="255" mass="28580">SKEAESNLIRLQHGTKQLTEEVVDIINNLGDPEQQEMIHGLLKALELENQVLSLRNAQLESSTKQKENDLSLEQKTQSLNLKGDSDVGDFTHEDELSYLSPVKAELSSQVSPAQSQVEQYGRVMERHEVVQSDWSQEKLGYERTLSELRQLLAEREESLNVLTAQKGLLDVMKQSSGTEELVSTQLRMKQLDATVAQLTGERAQLKDEQSVLSSELEALSSVVQDLESQLGDSRRQNVALATSLEELDQQHQEAI</sequence>
<organism evidence="2 3">
    <name type="scientific">Timema podura</name>
    <name type="common">Walking stick</name>
    <dbReference type="NCBI Taxonomy" id="61482"/>
    <lineage>
        <taxon>Eukaryota</taxon>
        <taxon>Metazoa</taxon>
        <taxon>Ecdysozoa</taxon>
        <taxon>Arthropoda</taxon>
        <taxon>Hexapoda</taxon>
        <taxon>Insecta</taxon>
        <taxon>Pterygota</taxon>
        <taxon>Neoptera</taxon>
        <taxon>Polyneoptera</taxon>
        <taxon>Phasmatodea</taxon>
        <taxon>Timematodea</taxon>
        <taxon>Timematoidea</taxon>
        <taxon>Timematidae</taxon>
        <taxon>Timema</taxon>
    </lineage>
</organism>
<feature type="non-terminal residue" evidence="2">
    <location>
        <position position="1"/>
    </location>
</feature>
<keyword evidence="1" id="KW-0175">Coiled coil</keyword>
<comment type="caution">
    <text evidence="2">The sequence shown here is derived from an EMBL/GenBank/DDBJ whole genome shotgun (WGS) entry which is preliminary data.</text>
</comment>
<gene>
    <name evidence="2" type="ORF">TPAB3V08_LOCUS10904</name>
</gene>